<keyword evidence="2" id="KW-1185">Reference proteome</keyword>
<dbReference type="AlphaFoldDB" id="A0A9P3G8J1"/>
<organism evidence="1 2">
    <name type="scientific">Phanerochaete sordida</name>
    <dbReference type="NCBI Taxonomy" id="48140"/>
    <lineage>
        <taxon>Eukaryota</taxon>
        <taxon>Fungi</taxon>
        <taxon>Dikarya</taxon>
        <taxon>Basidiomycota</taxon>
        <taxon>Agaricomycotina</taxon>
        <taxon>Agaricomycetes</taxon>
        <taxon>Polyporales</taxon>
        <taxon>Phanerochaetaceae</taxon>
        <taxon>Phanerochaete</taxon>
    </lineage>
</organism>
<accession>A0A9P3G8J1</accession>
<gene>
    <name evidence="1" type="ORF">PsYK624_054580</name>
</gene>
<comment type="caution">
    <text evidence="1">The sequence shown here is derived from an EMBL/GenBank/DDBJ whole genome shotgun (WGS) entry which is preliminary data.</text>
</comment>
<sequence>MPPIGALLNPSSSAAARLALRSRSASPSTRTSWSPRPCERLPCTYVQTEDMSMGWSWVTTQQPRSNRCRTIDGLYSTHSVV</sequence>
<dbReference type="EMBL" id="BPQB01000012">
    <property type="protein sequence ID" value="GJE89359.1"/>
    <property type="molecule type" value="Genomic_DNA"/>
</dbReference>
<reference evidence="1 2" key="1">
    <citation type="submission" date="2021-08" db="EMBL/GenBank/DDBJ databases">
        <title>Draft Genome Sequence of Phanerochaete sordida strain YK-624.</title>
        <authorList>
            <person name="Mori T."/>
            <person name="Dohra H."/>
            <person name="Suzuki T."/>
            <person name="Kawagishi H."/>
            <person name="Hirai H."/>
        </authorList>
    </citation>
    <scope>NUCLEOTIDE SEQUENCE [LARGE SCALE GENOMIC DNA]</scope>
    <source>
        <strain evidence="1 2">YK-624</strain>
    </source>
</reference>
<name>A0A9P3G8J1_9APHY</name>
<proteinExistence type="predicted"/>
<dbReference type="Proteomes" id="UP000703269">
    <property type="component" value="Unassembled WGS sequence"/>
</dbReference>
<evidence type="ECO:0000313" key="2">
    <source>
        <dbReference type="Proteomes" id="UP000703269"/>
    </source>
</evidence>
<evidence type="ECO:0000313" key="1">
    <source>
        <dbReference type="EMBL" id="GJE89359.1"/>
    </source>
</evidence>
<protein>
    <submittedName>
        <fullName evidence="1">Uncharacterized protein</fullName>
    </submittedName>
</protein>